<sequence length="238" mass="25895">MRPLALGIVAATAVGAAAQAAPLVTAHGPLRRRLWPRLAGIGPGSRIALTFDDGPDAGSTPQFLRLLARARVRATFFVLGSLLDQDPGLGRELVASGHEVAVHGWEHRNLLWRSPTATYADIARARDRIADVTGEAPTWYRPPYGVLTPAALLACRRLHLTPRLWTAWGRDWDARRSPEQIWQTISRDLAGGGTLLLHDSDSASTPGAWRGALAVLPRLFDWAQRQNLTIGPLATHQV</sequence>
<dbReference type="Pfam" id="PF01522">
    <property type="entry name" value="Polysacc_deac_1"/>
    <property type="match status" value="1"/>
</dbReference>
<protein>
    <submittedName>
        <fullName evidence="1">Polysaccharide deacetylase family protein</fullName>
    </submittedName>
</protein>
<dbReference type="Proteomes" id="UP000248627">
    <property type="component" value="Unassembled WGS sequence"/>
</dbReference>
<dbReference type="PANTHER" id="PTHR10587:SF137">
    <property type="entry name" value="4-DEOXY-4-FORMAMIDO-L-ARABINOSE-PHOSPHOUNDECAPRENOL DEFORMYLASE ARND-RELATED"/>
    <property type="match status" value="1"/>
</dbReference>
<evidence type="ECO:0000313" key="1">
    <source>
        <dbReference type="EMBL" id="PZG00123.1"/>
    </source>
</evidence>
<keyword evidence="2" id="KW-1185">Reference proteome</keyword>
<dbReference type="Gene3D" id="3.20.20.370">
    <property type="entry name" value="Glycoside hydrolase/deacetylase"/>
    <property type="match status" value="1"/>
</dbReference>
<dbReference type="EMBL" id="POTX01000013">
    <property type="protein sequence ID" value="PZG00123.1"/>
    <property type="molecule type" value="Genomic_DNA"/>
</dbReference>
<dbReference type="RefSeq" id="WP_111241750.1">
    <property type="nucleotide sequence ID" value="NZ_AP023358.1"/>
</dbReference>
<gene>
    <name evidence="1" type="ORF">C1I93_03500</name>
</gene>
<comment type="caution">
    <text evidence="1">The sequence shown here is derived from an EMBL/GenBank/DDBJ whole genome shotgun (WGS) entry which is preliminary data.</text>
</comment>
<dbReference type="AlphaFoldDB" id="A0A2W2CNG2"/>
<dbReference type="InterPro" id="IPR050248">
    <property type="entry name" value="Polysacc_deacetylase_ArnD"/>
</dbReference>
<reference evidence="1 2" key="1">
    <citation type="submission" date="2018-01" db="EMBL/GenBank/DDBJ databases">
        <title>Draft genome sequence of Jishengella endophytica.</title>
        <authorList>
            <person name="Sahin N."/>
            <person name="Ay H."/>
            <person name="Saygin H."/>
        </authorList>
    </citation>
    <scope>NUCLEOTIDE SEQUENCE [LARGE SCALE GENOMIC DNA]</scope>
    <source>
        <strain evidence="1 2">DSM 45430</strain>
    </source>
</reference>
<name>A0A2W2CNG2_9ACTN</name>
<proteinExistence type="predicted"/>
<dbReference type="GO" id="GO:0005975">
    <property type="term" value="P:carbohydrate metabolic process"/>
    <property type="evidence" value="ECO:0007669"/>
    <property type="project" value="InterPro"/>
</dbReference>
<dbReference type="GO" id="GO:0016810">
    <property type="term" value="F:hydrolase activity, acting on carbon-nitrogen (but not peptide) bonds"/>
    <property type="evidence" value="ECO:0007669"/>
    <property type="project" value="InterPro"/>
</dbReference>
<dbReference type="InterPro" id="IPR002509">
    <property type="entry name" value="NODB_dom"/>
</dbReference>
<dbReference type="PROSITE" id="PS51677">
    <property type="entry name" value="NODB"/>
    <property type="match status" value="1"/>
</dbReference>
<dbReference type="OrthoDB" id="3864432at2"/>
<dbReference type="InterPro" id="IPR011330">
    <property type="entry name" value="Glyco_hydro/deAcase_b/a-brl"/>
</dbReference>
<evidence type="ECO:0000313" key="2">
    <source>
        <dbReference type="Proteomes" id="UP000248627"/>
    </source>
</evidence>
<accession>A0A2W2CNG2</accession>
<dbReference type="SUPFAM" id="SSF88713">
    <property type="entry name" value="Glycoside hydrolase/deacetylase"/>
    <property type="match status" value="1"/>
</dbReference>
<dbReference type="CDD" id="cd10959">
    <property type="entry name" value="CE4_NodB_like_3"/>
    <property type="match status" value="1"/>
</dbReference>
<organism evidence="1 2">
    <name type="scientific">Micromonospora endophytica</name>
    <dbReference type="NCBI Taxonomy" id="515350"/>
    <lineage>
        <taxon>Bacteria</taxon>
        <taxon>Bacillati</taxon>
        <taxon>Actinomycetota</taxon>
        <taxon>Actinomycetes</taxon>
        <taxon>Micromonosporales</taxon>
        <taxon>Micromonosporaceae</taxon>
        <taxon>Micromonospora</taxon>
    </lineage>
</organism>
<dbReference type="PANTHER" id="PTHR10587">
    <property type="entry name" value="GLYCOSYL TRANSFERASE-RELATED"/>
    <property type="match status" value="1"/>
</dbReference>